<comment type="caution">
    <text evidence="1">The sequence shown here is derived from an EMBL/GenBank/DDBJ whole genome shotgun (WGS) entry which is preliminary data.</text>
</comment>
<name>A0ACC0BKQ6_CATRO</name>
<organism evidence="1 2">
    <name type="scientific">Catharanthus roseus</name>
    <name type="common">Madagascar periwinkle</name>
    <name type="synonym">Vinca rosea</name>
    <dbReference type="NCBI Taxonomy" id="4058"/>
    <lineage>
        <taxon>Eukaryota</taxon>
        <taxon>Viridiplantae</taxon>
        <taxon>Streptophyta</taxon>
        <taxon>Embryophyta</taxon>
        <taxon>Tracheophyta</taxon>
        <taxon>Spermatophyta</taxon>
        <taxon>Magnoliopsida</taxon>
        <taxon>eudicotyledons</taxon>
        <taxon>Gunneridae</taxon>
        <taxon>Pentapetalae</taxon>
        <taxon>asterids</taxon>
        <taxon>lamiids</taxon>
        <taxon>Gentianales</taxon>
        <taxon>Apocynaceae</taxon>
        <taxon>Rauvolfioideae</taxon>
        <taxon>Vinceae</taxon>
        <taxon>Catharanthinae</taxon>
        <taxon>Catharanthus</taxon>
    </lineage>
</organism>
<gene>
    <name evidence="1" type="ORF">M9H77_13551</name>
</gene>
<dbReference type="EMBL" id="CM044703">
    <property type="protein sequence ID" value="KAI5673187.1"/>
    <property type="molecule type" value="Genomic_DNA"/>
</dbReference>
<evidence type="ECO:0000313" key="2">
    <source>
        <dbReference type="Proteomes" id="UP001060085"/>
    </source>
</evidence>
<evidence type="ECO:0000313" key="1">
    <source>
        <dbReference type="EMBL" id="KAI5673187.1"/>
    </source>
</evidence>
<sequence>MSLRSSLREPSKRVVICVKRTSDRRVIHVSSFPNTYKNSFFLKKKTSNCLGWRPGCEPVARAGDPDMVRPGARRGEDDLGHVTNRTGRVQGRTVTASSRGMMGLHSTFNDPCTPSQLAPGTYYDPSARGLLPKYPIYRLGLVLLS</sequence>
<dbReference type="Proteomes" id="UP001060085">
    <property type="component" value="Linkage Group LG03"/>
</dbReference>
<reference evidence="2" key="1">
    <citation type="journal article" date="2023" name="Nat. Plants">
        <title>Single-cell RNA sequencing provides a high-resolution roadmap for understanding the multicellular compartmentation of specialized metabolism.</title>
        <authorList>
            <person name="Sun S."/>
            <person name="Shen X."/>
            <person name="Li Y."/>
            <person name="Li Y."/>
            <person name="Wang S."/>
            <person name="Li R."/>
            <person name="Zhang H."/>
            <person name="Shen G."/>
            <person name="Guo B."/>
            <person name="Wei J."/>
            <person name="Xu J."/>
            <person name="St-Pierre B."/>
            <person name="Chen S."/>
            <person name="Sun C."/>
        </authorList>
    </citation>
    <scope>NUCLEOTIDE SEQUENCE [LARGE SCALE GENOMIC DNA]</scope>
</reference>
<protein>
    <submittedName>
        <fullName evidence="1">Uncharacterized protein</fullName>
    </submittedName>
</protein>
<proteinExistence type="predicted"/>
<keyword evidence="2" id="KW-1185">Reference proteome</keyword>
<accession>A0ACC0BKQ6</accession>